<evidence type="ECO:0000256" key="5">
    <source>
        <dbReference type="SAM" id="Phobius"/>
    </source>
</evidence>
<feature type="transmembrane region" description="Helical" evidence="5">
    <location>
        <begin position="283"/>
        <end position="312"/>
    </location>
</feature>
<accession>A0ABS8DD22</accession>
<proteinExistence type="predicted"/>
<evidence type="ECO:0000313" key="8">
    <source>
        <dbReference type="Proteomes" id="UP001299546"/>
    </source>
</evidence>
<dbReference type="InterPro" id="IPR038770">
    <property type="entry name" value="Na+/solute_symporter_sf"/>
</dbReference>
<feature type="transmembrane region" description="Helical" evidence="5">
    <location>
        <begin position="199"/>
        <end position="220"/>
    </location>
</feature>
<keyword evidence="2 5" id="KW-0812">Transmembrane</keyword>
<reference evidence="7 8" key="1">
    <citation type="submission" date="2021-10" db="EMBL/GenBank/DDBJ databases">
        <title>Collection of gut derived symbiotic bacterial strains cultured from healthy donors.</title>
        <authorList>
            <person name="Lin H."/>
            <person name="Littmann E."/>
            <person name="Kohout C."/>
            <person name="Pamer E.G."/>
        </authorList>
    </citation>
    <scope>NUCLEOTIDE SEQUENCE [LARGE SCALE GENOMIC DNA]</scope>
    <source>
        <strain evidence="7 8">DFI.1.165</strain>
    </source>
</reference>
<dbReference type="InterPro" id="IPR006153">
    <property type="entry name" value="Cation/H_exchanger_TM"/>
</dbReference>
<comment type="subcellular location">
    <subcellularLocation>
        <location evidence="1">Membrane</location>
        <topology evidence="1">Multi-pass membrane protein</topology>
    </subcellularLocation>
</comment>
<gene>
    <name evidence="7" type="ORF">LIZ65_01745</name>
</gene>
<evidence type="ECO:0000256" key="4">
    <source>
        <dbReference type="ARBA" id="ARBA00023136"/>
    </source>
</evidence>
<dbReference type="PANTHER" id="PTHR43021">
    <property type="entry name" value="NA(+)/H(+) ANTIPORTER-RELATED"/>
    <property type="match status" value="1"/>
</dbReference>
<feature type="transmembrane region" description="Helical" evidence="5">
    <location>
        <begin position="41"/>
        <end position="63"/>
    </location>
</feature>
<dbReference type="EMBL" id="JAJCIS010000001">
    <property type="protein sequence ID" value="MCB7385997.1"/>
    <property type="molecule type" value="Genomic_DNA"/>
</dbReference>
<feature type="transmembrane region" description="Helical" evidence="5">
    <location>
        <begin position="69"/>
        <end position="86"/>
    </location>
</feature>
<feature type="transmembrane region" description="Helical" evidence="5">
    <location>
        <begin position="127"/>
        <end position="147"/>
    </location>
</feature>
<organism evidence="7 8">
    <name type="scientific">Bariatricus massiliensis</name>
    <dbReference type="NCBI Taxonomy" id="1745713"/>
    <lineage>
        <taxon>Bacteria</taxon>
        <taxon>Bacillati</taxon>
        <taxon>Bacillota</taxon>
        <taxon>Clostridia</taxon>
        <taxon>Lachnospirales</taxon>
        <taxon>Lachnospiraceae</taxon>
        <taxon>Bariatricus</taxon>
    </lineage>
</organism>
<evidence type="ECO:0000256" key="2">
    <source>
        <dbReference type="ARBA" id="ARBA00022692"/>
    </source>
</evidence>
<feature type="transmembrane region" description="Helical" evidence="5">
    <location>
        <begin position="232"/>
        <end position="263"/>
    </location>
</feature>
<evidence type="ECO:0000259" key="6">
    <source>
        <dbReference type="Pfam" id="PF00999"/>
    </source>
</evidence>
<feature type="transmembrane region" description="Helical" evidence="5">
    <location>
        <begin position="333"/>
        <end position="356"/>
    </location>
</feature>
<keyword evidence="3 5" id="KW-1133">Transmembrane helix</keyword>
<dbReference type="RefSeq" id="WP_066732071.1">
    <property type="nucleotide sequence ID" value="NZ_JAJCIQ010000001.1"/>
</dbReference>
<sequence>MAFFQKVEENGTAGVLLALCVIMIAGFLFTRVTNLFRLPKVTGYIIVGILIGPNMIGLISSQFVGHMDFVSDIALACIAFGVGKYFKLEQLRKTGKEILIITVMESLVAGVFVTIASLCLFRVPLDFALLLGAVATATAPASTIMTIKQYHAKGKFVRILLQVVALDDAVCLIAFSLASAVVKADFKGSISFQEVVRPLAYNVVAIGAGILCAVALSKVITPARSKDSRLILLLAGLLGISGMCALAGISSLLSCMVFGAVYVNLTKDKKIFRQLDNFTPPVMALFFIESGMKLSVSSLKTAGIIGIVYFIVRIAGKYSGAWIACRMTHMEPYVYKYLGLGLIPQAGVAIGLAALGQRILPPDIGMKLLTIILASSVLYEMIGPGCAKYAMLQSMKAEKMEKEIGGRHA</sequence>
<feature type="transmembrane region" description="Helical" evidence="5">
    <location>
        <begin position="159"/>
        <end position="179"/>
    </location>
</feature>
<comment type="caution">
    <text evidence="7">The sequence shown here is derived from an EMBL/GenBank/DDBJ whole genome shotgun (WGS) entry which is preliminary data.</text>
</comment>
<evidence type="ECO:0000313" key="7">
    <source>
        <dbReference type="EMBL" id="MCB7385997.1"/>
    </source>
</evidence>
<feature type="domain" description="Cation/H+ exchanger transmembrane" evidence="6">
    <location>
        <begin position="25"/>
        <end position="378"/>
    </location>
</feature>
<evidence type="ECO:0000256" key="3">
    <source>
        <dbReference type="ARBA" id="ARBA00022989"/>
    </source>
</evidence>
<keyword evidence="8" id="KW-1185">Reference proteome</keyword>
<feature type="transmembrane region" description="Helical" evidence="5">
    <location>
        <begin position="368"/>
        <end position="392"/>
    </location>
</feature>
<evidence type="ECO:0000256" key="1">
    <source>
        <dbReference type="ARBA" id="ARBA00004141"/>
    </source>
</evidence>
<dbReference type="PANTHER" id="PTHR43021:SF2">
    <property type="entry name" value="CATION_H+ EXCHANGER DOMAIN-CONTAINING PROTEIN"/>
    <property type="match status" value="1"/>
</dbReference>
<dbReference type="Pfam" id="PF00999">
    <property type="entry name" value="Na_H_Exchanger"/>
    <property type="match status" value="1"/>
</dbReference>
<protein>
    <submittedName>
        <fullName evidence="7">Cation:proton antiporter</fullName>
    </submittedName>
</protein>
<feature type="transmembrane region" description="Helical" evidence="5">
    <location>
        <begin position="12"/>
        <end position="29"/>
    </location>
</feature>
<keyword evidence="4 5" id="KW-0472">Membrane</keyword>
<feature type="transmembrane region" description="Helical" evidence="5">
    <location>
        <begin position="98"/>
        <end position="121"/>
    </location>
</feature>
<dbReference type="Proteomes" id="UP001299546">
    <property type="component" value="Unassembled WGS sequence"/>
</dbReference>
<dbReference type="Gene3D" id="1.20.1530.20">
    <property type="match status" value="1"/>
</dbReference>
<name>A0ABS8DD22_9FIRM</name>